<accession>A0ABV5U6K3</accession>
<name>A0ABV5U6K3_9PSEU</name>
<gene>
    <name evidence="1" type="ORF">ACFFTO_17890</name>
</gene>
<sequence>GPAAAVAEPVARLHSDLDALGGRQLPPQLLDWIVSSAGRRGLRVRPDGRPIRWSSTVSRRGI</sequence>
<keyword evidence="2" id="KW-1185">Reference proteome</keyword>
<dbReference type="EMBL" id="JBHMBK010000012">
    <property type="protein sequence ID" value="MFB9686071.1"/>
    <property type="molecule type" value="Genomic_DNA"/>
</dbReference>
<evidence type="ECO:0000313" key="2">
    <source>
        <dbReference type="Proteomes" id="UP001589535"/>
    </source>
</evidence>
<feature type="non-terminal residue" evidence="1">
    <location>
        <position position="1"/>
    </location>
</feature>
<evidence type="ECO:0000313" key="1">
    <source>
        <dbReference type="EMBL" id="MFB9686071.1"/>
    </source>
</evidence>
<organism evidence="1 2">
    <name type="scientific">Amycolatopsis plumensis</name>
    <dbReference type="NCBI Taxonomy" id="236508"/>
    <lineage>
        <taxon>Bacteria</taxon>
        <taxon>Bacillati</taxon>
        <taxon>Actinomycetota</taxon>
        <taxon>Actinomycetes</taxon>
        <taxon>Pseudonocardiales</taxon>
        <taxon>Pseudonocardiaceae</taxon>
        <taxon>Amycolatopsis</taxon>
    </lineage>
</organism>
<comment type="caution">
    <text evidence="1">The sequence shown here is derived from an EMBL/GenBank/DDBJ whole genome shotgun (WGS) entry which is preliminary data.</text>
</comment>
<protein>
    <submittedName>
        <fullName evidence="1">Uncharacterized protein</fullName>
    </submittedName>
</protein>
<proteinExistence type="predicted"/>
<reference evidence="1 2" key="1">
    <citation type="submission" date="2024-09" db="EMBL/GenBank/DDBJ databases">
        <authorList>
            <person name="Sun Q."/>
            <person name="Mori K."/>
        </authorList>
    </citation>
    <scope>NUCLEOTIDE SEQUENCE [LARGE SCALE GENOMIC DNA]</scope>
    <source>
        <strain evidence="1 2">JCM 13852</strain>
    </source>
</reference>
<dbReference type="Proteomes" id="UP001589535">
    <property type="component" value="Unassembled WGS sequence"/>
</dbReference>
<dbReference type="RefSeq" id="WP_378194658.1">
    <property type="nucleotide sequence ID" value="NZ_JBHMBK010000012.1"/>
</dbReference>